<accession>A0A9J6E0T5</accession>
<feature type="region of interest" description="Disordered" evidence="13">
    <location>
        <begin position="55"/>
        <end position="76"/>
    </location>
</feature>
<evidence type="ECO:0000313" key="16">
    <source>
        <dbReference type="Proteomes" id="UP000821866"/>
    </source>
</evidence>
<evidence type="ECO:0000256" key="9">
    <source>
        <dbReference type="ARBA" id="ARBA00023163"/>
    </source>
</evidence>
<organism evidence="15 16">
    <name type="scientific">Rhipicephalus microplus</name>
    <name type="common">Cattle tick</name>
    <name type="synonym">Boophilus microplus</name>
    <dbReference type="NCBI Taxonomy" id="6941"/>
    <lineage>
        <taxon>Eukaryota</taxon>
        <taxon>Metazoa</taxon>
        <taxon>Ecdysozoa</taxon>
        <taxon>Arthropoda</taxon>
        <taxon>Chelicerata</taxon>
        <taxon>Arachnida</taxon>
        <taxon>Acari</taxon>
        <taxon>Parasitiformes</taxon>
        <taxon>Ixodida</taxon>
        <taxon>Ixodoidea</taxon>
        <taxon>Ixodidae</taxon>
        <taxon>Rhipicephalinae</taxon>
        <taxon>Rhipicephalus</taxon>
        <taxon>Boophilus</taxon>
    </lineage>
</organism>
<feature type="compositionally biased region" description="Polar residues" evidence="13">
    <location>
        <begin position="219"/>
        <end position="231"/>
    </location>
</feature>
<evidence type="ECO:0000256" key="1">
    <source>
        <dbReference type="ARBA" id="ARBA00004642"/>
    </source>
</evidence>
<sequence length="518" mass="57840">MTRTLWQATRRGEICNSQTTTGKTNVTTIASVVKLGGAAQNRRLSVRLVAVQSHRASPLPCRRPRRQAAPAPNRRSVRSLARGFPLLQPSSHTSRRAVFPTSMPTCYVPGCTSGYRNDANKSERHFFSGPSDATLLSAWNKVIPRADRELAEKSKVCDLHFYDQDIQKCYVHTINEETVKVPRGKWTLVEGAVPKVFPNLPSYLSKPPDKKRKRRERSTGQTVSPSVSPSDGVQGEDAQETQTAWSADFEEVTLSDLESVQLPSLWRMLTLEDSDGKYMVCFTLTAQRRLPQIEKCVVVGTDNIATASALGRVVTALKNVSIRTLGDLANLIDRVDKLNVCHGVERVKAVSYTRKCKVLSSEARSKPCHKGIKEQQVQMLQKQKRASQRQKKVKNLHKKAIRAASARVSFMVEVADLRKQLQSQKSVAIEKTLSSLPPIQRLAFQTSLQQVKAKSPRGVRYTKVWVMNCLLLRIASPRAYNLLRTTKLLPLPTTSRLNQILSGVPCEYGFNEVALESI</sequence>
<evidence type="ECO:0000256" key="6">
    <source>
        <dbReference type="ARBA" id="ARBA00023015"/>
    </source>
</evidence>
<dbReference type="SMART" id="SM00980">
    <property type="entry name" value="THAP"/>
    <property type="match status" value="1"/>
</dbReference>
<gene>
    <name evidence="15" type="ORF">HPB51_010828</name>
</gene>
<dbReference type="GO" id="GO:0008270">
    <property type="term" value="F:zinc ion binding"/>
    <property type="evidence" value="ECO:0007669"/>
    <property type="project" value="UniProtKB-KW"/>
</dbReference>
<keyword evidence="7" id="KW-0175">Coiled coil</keyword>
<comment type="subcellular location">
    <subcellularLocation>
        <location evidence="1">Nucleus</location>
        <location evidence="1">Nucleoplasm</location>
    </subcellularLocation>
</comment>
<proteinExistence type="inferred from homology"/>
<dbReference type="AlphaFoldDB" id="A0A9J6E0T5"/>
<dbReference type="InterPro" id="IPR026516">
    <property type="entry name" value="THAP1/10"/>
</dbReference>
<dbReference type="PANTHER" id="PTHR46600:SF1">
    <property type="entry name" value="THAP DOMAIN-CONTAINING PROTEIN 1"/>
    <property type="match status" value="1"/>
</dbReference>
<evidence type="ECO:0000256" key="2">
    <source>
        <dbReference type="ARBA" id="ARBA00006177"/>
    </source>
</evidence>
<feature type="domain" description="THAP-type" evidence="14">
    <location>
        <begin position="103"/>
        <end position="197"/>
    </location>
</feature>
<keyword evidence="11" id="KW-0131">Cell cycle</keyword>
<keyword evidence="8 12" id="KW-0238">DNA-binding</keyword>
<evidence type="ECO:0000313" key="15">
    <source>
        <dbReference type="EMBL" id="KAH8027861.1"/>
    </source>
</evidence>
<keyword evidence="3" id="KW-0479">Metal-binding</keyword>
<keyword evidence="9" id="KW-0804">Transcription</keyword>
<protein>
    <recommendedName>
        <fullName evidence="14">THAP-type domain-containing protein</fullName>
    </recommendedName>
</protein>
<evidence type="ECO:0000256" key="13">
    <source>
        <dbReference type="SAM" id="MobiDB-lite"/>
    </source>
</evidence>
<dbReference type="Pfam" id="PF05485">
    <property type="entry name" value="THAP"/>
    <property type="match status" value="1"/>
</dbReference>
<evidence type="ECO:0000256" key="10">
    <source>
        <dbReference type="ARBA" id="ARBA00023242"/>
    </source>
</evidence>
<dbReference type="SUPFAM" id="SSF57716">
    <property type="entry name" value="Glucocorticoid receptor-like (DNA-binding domain)"/>
    <property type="match status" value="1"/>
</dbReference>
<dbReference type="InterPro" id="IPR006612">
    <property type="entry name" value="THAP_Znf"/>
</dbReference>
<evidence type="ECO:0000256" key="8">
    <source>
        <dbReference type="ARBA" id="ARBA00023125"/>
    </source>
</evidence>
<feature type="region of interest" description="Disordered" evidence="13">
    <location>
        <begin position="200"/>
        <end position="241"/>
    </location>
</feature>
<evidence type="ECO:0000256" key="3">
    <source>
        <dbReference type="ARBA" id="ARBA00022723"/>
    </source>
</evidence>
<evidence type="ECO:0000259" key="14">
    <source>
        <dbReference type="PROSITE" id="PS50950"/>
    </source>
</evidence>
<keyword evidence="5" id="KW-0862">Zinc</keyword>
<evidence type="ECO:0000256" key="4">
    <source>
        <dbReference type="ARBA" id="ARBA00022771"/>
    </source>
</evidence>
<evidence type="ECO:0000256" key="5">
    <source>
        <dbReference type="ARBA" id="ARBA00022833"/>
    </source>
</evidence>
<dbReference type="Proteomes" id="UP000821866">
    <property type="component" value="Chromosome 4"/>
</dbReference>
<comment type="caution">
    <text evidence="15">The sequence shown here is derived from an EMBL/GenBank/DDBJ whole genome shotgun (WGS) entry which is preliminary data.</text>
</comment>
<evidence type="ECO:0000256" key="11">
    <source>
        <dbReference type="ARBA" id="ARBA00023306"/>
    </source>
</evidence>
<keyword evidence="10" id="KW-0539">Nucleus</keyword>
<evidence type="ECO:0000256" key="12">
    <source>
        <dbReference type="PROSITE-ProRule" id="PRU00309"/>
    </source>
</evidence>
<dbReference type="EMBL" id="JABSTU010000006">
    <property type="protein sequence ID" value="KAH8027861.1"/>
    <property type="molecule type" value="Genomic_DNA"/>
</dbReference>
<keyword evidence="16" id="KW-1185">Reference proteome</keyword>
<keyword evidence="4 12" id="KW-0863">Zinc-finger</keyword>
<dbReference type="PROSITE" id="PS50950">
    <property type="entry name" value="ZF_THAP"/>
    <property type="match status" value="1"/>
</dbReference>
<reference evidence="15" key="1">
    <citation type="journal article" date="2020" name="Cell">
        <title>Large-Scale Comparative Analyses of Tick Genomes Elucidate Their Genetic Diversity and Vector Capacities.</title>
        <authorList>
            <consortium name="Tick Genome and Microbiome Consortium (TIGMIC)"/>
            <person name="Jia N."/>
            <person name="Wang J."/>
            <person name="Shi W."/>
            <person name="Du L."/>
            <person name="Sun Y."/>
            <person name="Zhan W."/>
            <person name="Jiang J.F."/>
            <person name="Wang Q."/>
            <person name="Zhang B."/>
            <person name="Ji P."/>
            <person name="Bell-Sakyi L."/>
            <person name="Cui X.M."/>
            <person name="Yuan T.T."/>
            <person name="Jiang B.G."/>
            <person name="Yang W.F."/>
            <person name="Lam T.T."/>
            <person name="Chang Q.C."/>
            <person name="Ding S.J."/>
            <person name="Wang X.J."/>
            <person name="Zhu J.G."/>
            <person name="Ruan X.D."/>
            <person name="Zhao L."/>
            <person name="Wei J.T."/>
            <person name="Ye R.Z."/>
            <person name="Que T.C."/>
            <person name="Du C.H."/>
            <person name="Zhou Y.H."/>
            <person name="Cheng J.X."/>
            <person name="Dai P.F."/>
            <person name="Guo W.B."/>
            <person name="Han X.H."/>
            <person name="Huang E.J."/>
            <person name="Li L.F."/>
            <person name="Wei W."/>
            <person name="Gao Y.C."/>
            <person name="Liu J.Z."/>
            <person name="Shao H.Z."/>
            <person name="Wang X."/>
            <person name="Wang C.C."/>
            <person name="Yang T.C."/>
            <person name="Huo Q.B."/>
            <person name="Li W."/>
            <person name="Chen H.Y."/>
            <person name="Chen S.E."/>
            <person name="Zhou L.G."/>
            <person name="Ni X.B."/>
            <person name="Tian J.H."/>
            <person name="Sheng Y."/>
            <person name="Liu T."/>
            <person name="Pan Y.S."/>
            <person name="Xia L.Y."/>
            <person name="Li J."/>
            <person name="Zhao F."/>
            <person name="Cao W.C."/>
        </authorList>
    </citation>
    <scope>NUCLEOTIDE SEQUENCE</scope>
    <source>
        <strain evidence="15">Rmic-2018</strain>
    </source>
</reference>
<dbReference type="PANTHER" id="PTHR46600">
    <property type="entry name" value="THAP DOMAIN-CONTAINING"/>
    <property type="match status" value="1"/>
</dbReference>
<reference evidence="15" key="2">
    <citation type="submission" date="2021-09" db="EMBL/GenBank/DDBJ databases">
        <authorList>
            <person name="Jia N."/>
            <person name="Wang J."/>
            <person name="Shi W."/>
            <person name="Du L."/>
            <person name="Sun Y."/>
            <person name="Zhan W."/>
            <person name="Jiang J."/>
            <person name="Wang Q."/>
            <person name="Zhang B."/>
            <person name="Ji P."/>
            <person name="Sakyi L.B."/>
            <person name="Cui X."/>
            <person name="Yuan T."/>
            <person name="Jiang B."/>
            <person name="Yang W."/>
            <person name="Lam T.T.-Y."/>
            <person name="Chang Q."/>
            <person name="Ding S."/>
            <person name="Wang X."/>
            <person name="Zhu J."/>
            <person name="Ruan X."/>
            <person name="Zhao L."/>
            <person name="Wei J."/>
            <person name="Que T."/>
            <person name="Du C."/>
            <person name="Cheng J."/>
            <person name="Dai P."/>
            <person name="Han X."/>
            <person name="Huang E."/>
            <person name="Gao Y."/>
            <person name="Liu J."/>
            <person name="Shao H."/>
            <person name="Ye R."/>
            <person name="Li L."/>
            <person name="Wei W."/>
            <person name="Wang X."/>
            <person name="Wang C."/>
            <person name="Huo Q."/>
            <person name="Li W."/>
            <person name="Guo W."/>
            <person name="Chen H."/>
            <person name="Chen S."/>
            <person name="Zhou L."/>
            <person name="Zhou L."/>
            <person name="Ni X."/>
            <person name="Tian J."/>
            <person name="Zhou Y."/>
            <person name="Sheng Y."/>
            <person name="Liu T."/>
            <person name="Pan Y."/>
            <person name="Xia L."/>
            <person name="Li J."/>
            <person name="Zhao F."/>
            <person name="Cao W."/>
        </authorList>
    </citation>
    <scope>NUCLEOTIDE SEQUENCE</scope>
    <source>
        <strain evidence="15">Rmic-2018</strain>
        <tissue evidence="15">Larvae</tissue>
    </source>
</reference>
<keyword evidence="6" id="KW-0805">Transcription regulation</keyword>
<dbReference type="GO" id="GO:0005654">
    <property type="term" value="C:nucleoplasm"/>
    <property type="evidence" value="ECO:0007669"/>
    <property type="project" value="UniProtKB-SubCell"/>
</dbReference>
<dbReference type="GO" id="GO:0043565">
    <property type="term" value="F:sequence-specific DNA binding"/>
    <property type="evidence" value="ECO:0007669"/>
    <property type="project" value="InterPro"/>
</dbReference>
<name>A0A9J6E0T5_RHIMP</name>
<evidence type="ECO:0000256" key="7">
    <source>
        <dbReference type="ARBA" id="ARBA00023054"/>
    </source>
</evidence>
<comment type="similarity">
    <text evidence="2">Belongs to the THAP1 family.</text>
</comment>